<evidence type="ECO:0000256" key="1">
    <source>
        <dbReference type="SAM" id="MobiDB-lite"/>
    </source>
</evidence>
<organism evidence="2 3">
    <name type="scientific">Giesbergeria anulus</name>
    <dbReference type="NCBI Taxonomy" id="180197"/>
    <lineage>
        <taxon>Bacteria</taxon>
        <taxon>Pseudomonadati</taxon>
        <taxon>Pseudomonadota</taxon>
        <taxon>Betaproteobacteria</taxon>
        <taxon>Burkholderiales</taxon>
        <taxon>Comamonadaceae</taxon>
        <taxon>Giesbergeria</taxon>
    </lineage>
</organism>
<dbReference type="Proteomes" id="UP000199766">
    <property type="component" value="Unassembled WGS sequence"/>
</dbReference>
<dbReference type="EMBL" id="FOGD01000005">
    <property type="protein sequence ID" value="SER21408.1"/>
    <property type="molecule type" value="Genomic_DNA"/>
</dbReference>
<sequence>MPEMFSIGRASSLARYRGGNKHAGLKATPPCPTCSNNPRSY</sequence>
<gene>
    <name evidence="2" type="ORF">SAMN02982919_01962</name>
</gene>
<reference evidence="2 3" key="1">
    <citation type="submission" date="2016-10" db="EMBL/GenBank/DDBJ databases">
        <authorList>
            <person name="de Groot N.N."/>
        </authorList>
    </citation>
    <scope>NUCLEOTIDE SEQUENCE [LARGE SCALE GENOMIC DNA]</scope>
    <source>
        <strain evidence="2 3">ATCC 35958</strain>
    </source>
</reference>
<dbReference type="AlphaFoldDB" id="A0A1H9MCI9"/>
<name>A0A1H9MCI9_9BURK</name>
<proteinExistence type="predicted"/>
<protein>
    <submittedName>
        <fullName evidence="2">Uncharacterized protein</fullName>
    </submittedName>
</protein>
<evidence type="ECO:0000313" key="3">
    <source>
        <dbReference type="Proteomes" id="UP000199766"/>
    </source>
</evidence>
<evidence type="ECO:0000313" key="2">
    <source>
        <dbReference type="EMBL" id="SER21408.1"/>
    </source>
</evidence>
<feature type="region of interest" description="Disordered" evidence="1">
    <location>
        <begin position="21"/>
        <end position="41"/>
    </location>
</feature>
<keyword evidence="3" id="KW-1185">Reference proteome</keyword>
<accession>A0A1H9MCI9</accession>